<protein>
    <submittedName>
        <fullName evidence="2">Uncharacterized protein</fullName>
    </submittedName>
</protein>
<organism evidence="2 3">
    <name type="scientific">Cystoisospora suis</name>
    <dbReference type="NCBI Taxonomy" id="483139"/>
    <lineage>
        <taxon>Eukaryota</taxon>
        <taxon>Sar</taxon>
        <taxon>Alveolata</taxon>
        <taxon>Apicomplexa</taxon>
        <taxon>Conoidasida</taxon>
        <taxon>Coccidia</taxon>
        <taxon>Eucoccidiorida</taxon>
        <taxon>Eimeriorina</taxon>
        <taxon>Sarcocystidae</taxon>
        <taxon>Cystoisospora</taxon>
    </lineage>
</organism>
<feature type="compositionally biased region" description="Basic and acidic residues" evidence="1">
    <location>
        <begin position="244"/>
        <end position="255"/>
    </location>
</feature>
<dbReference type="GeneID" id="94431858"/>
<feature type="compositionally biased region" description="Basic and acidic residues" evidence="1">
    <location>
        <begin position="183"/>
        <end position="233"/>
    </location>
</feature>
<feature type="region of interest" description="Disordered" evidence="1">
    <location>
        <begin position="172"/>
        <end position="293"/>
    </location>
</feature>
<evidence type="ECO:0000313" key="3">
    <source>
        <dbReference type="Proteomes" id="UP000221165"/>
    </source>
</evidence>
<dbReference type="EMBL" id="MIGC01004782">
    <property type="protein sequence ID" value="PHJ17660.1"/>
    <property type="molecule type" value="Genomic_DNA"/>
</dbReference>
<evidence type="ECO:0000256" key="1">
    <source>
        <dbReference type="SAM" id="MobiDB-lite"/>
    </source>
</evidence>
<name>A0A2C6K8W1_9APIC</name>
<feature type="compositionally biased region" description="Acidic residues" evidence="1">
    <location>
        <begin position="234"/>
        <end position="243"/>
    </location>
</feature>
<comment type="caution">
    <text evidence="2">The sequence shown here is derived from an EMBL/GenBank/DDBJ whole genome shotgun (WGS) entry which is preliminary data.</text>
</comment>
<gene>
    <name evidence="2" type="ORF">CSUI_008518</name>
</gene>
<proteinExistence type="predicted"/>
<dbReference type="OrthoDB" id="4977at2759"/>
<sequence length="310" mass="34199">MGKTCFETPLGRLQRLRMEVEEMLDFVSSFIVREQINESDLEMSSCNGSYTSSSGDGSSDSSHGGRREGKDKEREKERTGGGGGGLRTMYTQKMLTPEAKQTLLFGRDPLSLMSELDSLRMQILSVMNDPSLQRLFAGVEPTTGKKSGADLLLRHLNEVHYNLTHVSQICDFPSLSSSSSSSREAKKREESKDRLSLLAKEEEKQKKDEEKRPNGDGTENEKVGTTQKKGEGEKDAEDEEDQEEEKKKKDSKESGRGAILTTTETGAVGLDASSSSYSYSSSSSSSRHVSVKTQYDIYCIPSLTPLLESS</sequence>
<feature type="compositionally biased region" description="Low complexity" evidence="1">
    <location>
        <begin position="44"/>
        <end position="62"/>
    </location>
</feature>
<keyword evidence="3" id="KW-1185">Reference proteome</keyword>
<dbReference type="AlphaFoldDB" id="A0A2C6K8W1"/>
<dbReference type="Proteomes" id="UP000221165">
    <property type="component" value="Unassembled WGS sequence"/>
</dbReference>
<accession>A0A2C6K8W1</accession>
<feature type="compositionally biased region" description="Low complexity" evidence="1">
    <location>
        <begin position="273"/>
        <end position="286"/>
    </location>
</feature>
<dbReference type="VEuPathDB" id="ToxoDB:CSUI_008518"/>
<dbReference type="RefSeq" id="XP_067919378.1">
    <property type="nucleotide sequence ID" value="XM_068068647.1"/>
</dbReference>
<feature type="non-terminal residue" evidence="2">
    <location>
        <position position="310"/>
    </location>
</feature>
<reference evidence="2 3" key="1">
    <citation type="journal article" date="2017" name="Int. J. Parasitol.">
        <title>The genome of the protozoan parasite Cystoisospora suis and a reverse vaccinology approach to identify vaccine candidates.</title>
        <authorList>
            <person name="Palmieri N."/>
            <person name="Shrestha A."/>
            <person name="Ruttkowski B."/>
            <person name="Beck T."/>
            <person name="Vogl C."/>
            <person name="Tomley F."/>
            <person name="Blake D.P."/>
            <person name="Joachim A."/>
        </authorList>
    </citation>
    <scope>NUCLEOTIDE SEQUENCE [LARGE SCALE GENOMIC DNA]</scope>
    <source>
        <strain evidence="2 3">Wien I</strain>
    </source>
</reference>
<feature type="compositionally biased region" description="Basic and acidic residues" evidence="1">
    <location>
        <begin position="63"/>
        <end position="79"/>
    </location>
</feature>
<evidence type="ECO:0000313" key="2">
    <source>
        <dbReference type="EMBL" id="PHJ17660.1"/>
    </source>
</evidence>
<feature type="region of interest" description="Disordered" evidence="1">
    <location>
        <begin position="42"/>
        <end position="88"/>
    </location>
</feature>